<dbReference type="FunFam" id="1.10.10.60:FF:000017">
    <property type="entry name" value="Homeobox protein antennapedia"/>
    <property type="match status" value="1"/>
</dbReference>
<dbReference type="InterPro" id="IPR020479">
    <property type="entry name" value="HD_metazoa"/>
</dbReference>
<dbReference type="InterPro" id="IPR050296">
    <property type="entry name" value="Antp_homeobox"/>
</dbReference>
<dbReference type="InterPro" id="IPR000047">
    <property type="entry name" value="HTH_motif"/>
</dbReference>
<evidence type="ECO:0000256" key="1">
    <source>
        <dbReference type="ARBA" id="ARBA00004123"/>
    </source>
</evidence>
<dbReference type="PROSITE" id="PS00032">
    <property type="entry name" value="ANTENNAPEDIA"/>
    <property type="match status" value="1"/>
</dbReference>
<evidence type="ECO:0000256" key="5">
    <source>
        <dbReference type="ARBA" id="ARBA00023155"/>
    </source>
</evidence>
<dbReference type="GO" id="GO:0000981">
    <property type="term" value="F:DNA-binding transcription factor activity, RNA polymerase II-specific"/>
    <property type="evidence" value="ECO:0007669"/>
    <property type="project" value="InterPro"/>
</dbReference>
<dbReference type="PRINTS" id="PR00025">
    <property type="entry name" value="ANTENNAPEDIA"/>
</dbReference>
<proteinExistence type="evidence at transcript level"/>
<evidence type="ECO:0000256" key="3">
    <source>
        <dbReference type="ARBA" id="ARBA00022473"/>
    </source>
</evidence>
<dbReference type="Gene3D" id="1.10.10.60">
    <property type="entry name" value="Homeodomain-like"/>
    <property type="match status" value="1"/>
</dbReference>
<evidence type="ECO:0000256" key="2">
    <source>
        <dbReference type="ARBA" id="ARBA00009107"/>
    </source>
</evidence>
<feature type="domain" description="Homeobox" evidence="11">
    <location>
        <begin position="192"/>
        <end position="252"/>
    </location>
</feature>
<dbReference type="PRINTS" id="PR00031">
    <property type="entry name" value="HTHREPRESSR"/>
</dbReference>
<evidence type="ECO:0000256" key="9">
    <source>
        <dbReference type="RuleBase" id="RU004442"/>
    </source>
</evidence>
<dbReference type="AlphaFoldDB" id="I2E2V7"/>
<keyword evidence="6 7" id="KW-0539">Nucleus</keyword>
<dbReference type="InterPro" id="IPR017970">
    <property type="entry name" value="Homeobox_CS"/>
</dbReference>
<comment type="subcellular location">
    <subcellularLocation>
        <location evidence="1 7 8">Nucleus</location>
    </subcellularLocation>
</comment>
<dbReference type="InterPro" id="IPR001827">
    <property type="entry name" value="Homeobox_Antennapedia_CS"/>
</dbReference>
<comment type="similarity">
    <text evidence="2 9">Belongs to the Antp homeobox family.</text>
</comment>
<evidence type="ECO:0000256" key="4">
    <source>
        <dbReference type="ARBA" id="ARBA00023125"/>
    </source>
</evidence>
<keyword evidence="5 7" id="KW-0371">Homeobox</keyword>
<dbReference type="Pfam" id="PF00046">
    <property type="entry name" value="Homeodomain"/>
    <property type="match status" value="1"/>
</dbReference>
<evidence type="ECO:0000256" key="8">
    <source>
        <dbReference type="RuleBase" id="RU000682"/>
    </source>
</evidence>
<dbReference type="PROSITE" id="PS50071">
    <property type="entry name" value="HOMEOBOX_2"/>
    <property type="match status" value="1"/>
</dbReference>
<evidence type="ECO:0000313" key="12">
    <source>
        <dbReference type="EMBL" id="AFJ91925.1"/>
    </source>
</evidence>
<sequence length="321" mass="35450">MAMVRRVGEPTNQTRPAEIFTGRTMSTYYGNILPTNLSNGTSQEHYMASSEGKFDASYFSGQGMGFEAAAAAAAGDGQHPHYPRFPPYDRLDIRPITSMGKGAYTPSPAHYQASGLNNYQSHHNGQYSPEEMGCKVPPDGMPSPHHASPTGQAMVSPFAPNNMPGLVNGQQAQNIPIYPWMRPMSGVAEFGFEQKRTRQTYTRYQTLELEKEFHYNRYLTRRRRIEIAHALGLTERQIKIWFQNRRMKWKKENNLAKLTGPNGEPKPALPRVDDKTPADSSSPSLATDLSLSGTSPHTDNSDPSSPLGSSPSLSSPEGKMG</sequence>
<dbReference type="CDD" id="cd00086">
    <property type="entry name" value="homeodomain"/>
    <property type="match status" value="1"/>
</dbReference>
<feature type="region of interest" description="Disordered" evidence="10">
    <location>
        <begin position="255"/>
        <end position="321"/>
    </location>
</feature>
<dbReference type="SUPFAM" id="SSF46689">
    <property type="entry name" value="Homeodomain-like"/>
    <property type="match status" value="1"/>
</dbReference>
<feature type="compositionally biased region" description="Low complexity" evidence="10">
    <location>
        <begin position="301"/>
        <end position="321"/>
    </location>
</feature>
<dbReference type="SMART" id="SM00389">
    <property type="entry name" value="HOX"/>
    <property type="match status" value="1"/>
</dbReference>
<reference evidence="12" key="1">
    <citation type="journal article" date="2012" name="Dev. Genes Evol.">
        <title>Activation of Hox genes during caudal regeneration of the polychaete annelid Platynereis dumerilii.</title>
        <authorList>
            <person name="Pfeifer K."/>
            <person name="Dorresteijn A.W."/>
            <person name="Frobius A.C."/>
        </authorList>
    </citation>
    <scope>NUCLEOTIDE SEQUENCE</scope>
</reference>
<dbReference type="GO" id="GO:0009952">
    <property type="term" value="P:anterior/posterior pattern specification"/>
    <property type="evidence" value="ECO:0007669"/>
    <property type="project" value="TreeGrafter"/>
</dbReference>
<dbReference type="PRINTS" id="PR00024">
    <property type="entry name" value="HOMEOBOX"/>
</dbReference>
<dbReference type="GO" id="GO:0005634">
    <property type="term" value="C:nucleus"/>
    <property type="evidence" value="ECO:0007669"/>
    <property type="project" value="UniProtKB-SubCell"/>
</dbReference>
<feature type="compositionally biased region" description="Polar residues" evidence="10">
    <location>
        <begin position="278"/>
        <end position="298"/>
    </location>
</feature>
<dbReference type="PROSITE" id="PS00027">
    <property type="entry name" value="HOMEOBOX_1"/>
    <property type="match status" value="1"/>
</dbReference>
<accession>I2E2V7</accession>
<dbReference type="PANTHER" id="PTHR45659">
    <property type="entry name" value="HOMEOBOX PROTEIN HOX"/>
    <property type="match status" value="1"/>
</dbReference>
<dbReference type="GO" id="GO:0000978">
    <property type="term" value="F:RNA polymerase II cis-regulatory region sequence-specific DNA binding"/>
    <property type="evidence" value="ECO:0007669"/>
    <property type="project" value="TreeGrafter"/>
</dbReference>
<feature type="DNA-binding region" description="Homeobox" evidence="7">
    <location>
        <begin position="194"/>
        <end position="253"/>
    </location>
</feature>
<protein>
    <submittedName>
        <fullName evidence="12">Homeodomain transcription factor Lox5</fullName>
    </submittedName>
</protein>
<dbReference type="InterPro" id="IPR017995">
    <property type="entry name" value="Homeobox_antennapedia"/>
</dbReference>
<dbReference type="EMBL" id="JQ424896">
    <property type="protein sequence ID" value="AFJ91925.1"/>
    <property type="molecule type" value="mRNA"/>
</dbReference>
<dbReference type="PANTHER" id="PTHR45659:SF4">
    <property type="entry name" value="HOMEOBOX PROTEIN ABDOMINAL-A"/>
    <property type="match status" value="1"/>
</dbReference>
<evidence type="ECO:0000259" key="11">
    <source>
        <dbReference type="PROSITE" id="PS50071"/>
    </source>
</evidence>
<dbReference type="InterPro" id="IPR009057">
    <property type="entry name" value="Homeodomain-like_sf"/>
</dbReference>
<dbReference type="InterPro" id="IPR001356">
    <property type="entry name" value="HD"/>
</dbReference>
<evidence type="ECO:0000256" key="6">
    <source>
        <dbReference type="ARBA" id="ARBA00023242"/>
    </source>
</evidence>
<gene>
    <name evidence="12" type="primary">Lox5</name>
</gene>
<evidence type="ECO:0000256" key="10">
    <source>
        <dbReference type="SAM" id="MobiDB-lite"/>
    </source>
</evidence>
<organism evidence="12">
    <name type="scientific">Platynereis dumerilii</name>
    <name type="common">Dumeril's clam worm</name>
    <dbReference type="NCBI Taxonomy" id="6359"/>
    <lineage>
        <taxon>Eukaryota</taxon>
        <taxon>Metazoa</taxon>
        <taxon>Spiralia</taxon>
        <taxon>Lophotrochozoa</taxon>
        <taxon>Annelida</taxon>
        <taxon>Polychaeta</taxon>
        <taxon>Errantia</taxon>
        <taxon>Phyllodocida</taxon>
        <taxon>Nereididae</taxon>
        <taxon>Platynereis</taxon>
    </lineage>
</organism>
<evidence type="ECO:0000256" key="7">
    <source>
        <dbReference type="PROSITE-ProRule" id="PRU00108"/>
    </source>
</evidence>
<keyword evidence="4 7" id="KW-0238">DNA-binding</keyword>
<keyword evidence="3" id="KW-0217">Developmental protein</keyword>
<name>I2E2V7_PLADU</name>